<dbReference type="SUPFAM" id="SSF53474">
    <property type="entry name" value="alpha/beta-Hydrolases"/>
    <property type="match status" value="1"/>
</dbReference>
<dbReference type="InterPro" id="IPR012354">
    <property type="entry name" value="Esterase_lipase"/>
</dbReference>
<dbReference type="AlphaFoldDB" id="A0A0V8M3T5"/>
<evidence type="ECO:0000259" key="7">
    <source>
        <dbReference type="Pfam" id="PF12146"/>
    </source>
</evidence>
<dbReference type="EMBL" id="AP017649">
    <property type="protein sequence ID" value="BAZ96786.1"/>
    <property type="molecule type" value="Genomic_DNA"/>
</dbReference>
<feature type="active site" description="Charge relay system" evidence="5">
    <location>
        <position position="224"/>
    </location>
</feature>
<dbReference type="GO" id="GO:0047372">
    <property type="term" value="F:monoacylglycerol lipase activity"/>
    <property type="evidence" value="ECO:0007669"/>
    <property type="project" value="UniProtKB-EC"/>
</dbReference>
<evidence type="ECO:0000256" key="1">
    <source>
        <dbReference type="ARBA" id="ARBA00001613"/>
    </source>
</evidence>
<dbReference type="EMBL" id="CP141531">
    <property type="protein sequence ID" value="WRO06589.1"/>
    <property type="molecule type" value="Genomic_DNA"/>
</dbReference>
<comment type="catalytic activity">
    <reaction evidence="1">
        <text>Hydrolyzes glycerol monoesters of long-chain fatty acids.</text>
        <dbReference type="EC" id="3.1.1.23"/>
    </reaction>
</comment>
<dbReference type="InterPro" id="IPR000073">
    <property type="entry name" value="AB_hydrolase_1"/>
</dbReference>
<dbReference type="Gene3D" id="3.40.50.1820">
    <property type="entry name" value="alpha/beta hydrolase"/>
    <property type="match status" value="1"/>
</dbReference>
<dbReference type="PANTHER" id="PTHR11614">
    <property type="entry name" value="PHOSPHOLIPASE-RELATED"/>
    <property type="match status" value="1"/>
</dbReference>
<dbReference type="InterPro" id="IPR022742">
    <property type="entry name" value="Hydrolase_4"/>
</dbReference>
<dbReference type="OrthoDB" id="9806902at2"/>
<sequence length="277" mass="31098">MRFTEGHFKGCQDYNCYYQALLPNGSPKAIVLVVHGLGEHSGRYSELAHYLADRSYAVYAYDHFGHGKTDGKAGYVSSYDVYIYDLISAFSMVQAKHPTSKIFIFGHSMGGLVTAAYASKHQYDASGLIFSSIALKPYTGMPGILNQLVKPISKIAPMLGIRKIDAATISHNKEIVKAYDEDPLVLHQRMSAQMAAEFLRICQDLPDFLKNISLPSLIIHGEEDHLVNISGSRELVQKISSKDKTLITYPGMYHEVFNEPDCPQVWNDLFFWLENHL</sequence>
<reference evidence="8 12" key="2">
    <citation type="journal article" date="2017" name="Sci. Rep.">
        <title>Isolation and genomic characterization of a Dehalococcoides strain suggests genomic rearrangement during culture.</title>
        <authorList>
            <person name="Yohda M."/>
            <person name="Ikegami K."/>
            <person name="Aita Y."/>
            <person name="Kitajima M."/>
            <person name="Takechi A."/>
            <person name="Iwamoto M."/>
            <person name="Fukuda T."/>
            <person name="Tamura N."/>
            <person name="Shibasaki J."/>
            <person name="Koike S."/>
            <person name="Komatsu D."/>
            <person name="Miyagi S."/>
            <person name="Nishimura M."/>
            <person name="Uchino Y."/>
            <person name="Shiroma A."/>
            <person name="Shimoji M."/>
            <person name="Tamotsu H."/>
            <person name="Ashimine N."/>
            <person name="Shinzato M."/>
            <person name="Ohki S."/>
            <person name="Nakano K."/>
            <person name="Teruya K."/>
            <person name="Satou K."/>
            <person name="Hirano T."/>
            <person name="Yagi O."/>
        </authorList>
    </citation>
    <scope>NUCLEOTIDE SEQUENCE [LARGE SCALE GENOMIC DNA]</scope>
    <source>
        <strain evidence="8 12">UCH-ATV1</strain>
    </source>
</reference>
<dbReference type="eggNOG" id="COG2267">
    <property type="taxonomic scope" value="Bacteria"/>
</dbReference>
<reference evidence="10" key="3">
    <citation type="submission" date="2023-12" db="EMBL/GenBank/DDBJ databases">
        <title>Isolation of organohalide respiring bacteria Dehalococcoides mccartyi strain GPTCE1 in groundwater collected near a chemical plant in Suzhou, China.</title>
        <authorList>
            <person name="Liu G."/>
        </authorList>
    </citation>
    <scope>NUCLEOTIDE SEQUENCE</scope>
    <source>
        <strain evidence="10">GPTCE1</strain>
    </source>
</reference>
<reference evidence="9 11" key="1">
    <citation type="journal article" date="2015" name="Sci. Rep.">
        <title>A comparative genomics and reductive dehalogenase gene transcription study of two chloroethene-respiring bacteria, Dehalococcoides mccartyi strains MB and 11a.</title>
        <authorList>
            <person name="Low A."/>
            <person name="Shen Z."/>
            <person name="Cheng D."/>
            <person name="Rogers M.J."/>
            <person name="Lee P.K."/>
            <person name="He J."/>
        </authorList>
    </citation>
    <scope>NUCLEOTIDE SEQUENCE [LARGE SCALE GENOMIC DNA]</scope>
    <source>
        <strain evidence="9 11">MB</strain>
    </source>
</reference>
<evidence type="ECO:0000313" key="11">
    <source>
        <dbReference type="Proteomes" id="UP000053577"/>
    </source>
</evidence>
<keyword evidence="9" id="KW-0378">Hydrolase</keyword>
<feature type="active site" description="Nucleophile" evidence="5">
    <location>
        <position position="108"/>
    </location>
</feature>
<protein>
    <recommendedName>
        <fullName evidence="4">Monoacylglycerol lipase</fullName>
        <ecNumber evidence="3">3.1.1.23</ecNumber>
    </recommendedName>
</protein>
<accession>A0A0V8M3T5</accession>
<dbReference type="Pfam" id="PF12146">
    <property type="entry name" value="Hydrolase_4"/>
    <property type="match status" value="1"/>
</dbReference>
<gene>
    <name evidence="9" type="ORF">DA01_03240</name>
    <name evidence="8" type="ORF">DEHALATV1_0158</name>
    <name evidence="10" type="ORF">VLL09_04170</name>
</gene>
<dbReference type="EC" id="3.1.1.23" evidence="3"/>
<comment type="similarity">
    <text evidence="2">Belongs to the AB hydrolase superfamily.</text>
</comment>
<dbReference type="Proteomes" id="UP001327986">
    <property type="component" value="Chromosome"/>
</dbReference>
<dbReference type="Proteomes" id="UP000218257">
    <property type="component" value="Chromosome"/>
</dbReference>
<evidence type="ECO:0000313" key="9">
    <source>
        <dbReference type="EMBL" id="KSV18431.1"/>
    </source>
</evidence>
<dbReference type="RefSeq" id="WP_058292382.1">
    <property type="nucleotide sequence ID" value="NZ_AP017649.1"/>
</dbReference>
<dbReference type="FunFam" id="3.40.50.1820:FF:000117">
    <property type="entry name" value="Monoglyceride lipase, putative"/>
    <property type="match status" value="1"/>
</dbReference>
<feature type="active site" description="Charge relay system" evidence="5">
    <location>
        <position position="254"/>
    </location>
</feature>
<dbReference type="PIRSF" id="PIRSF017388">
    <property type="entry name" value="Esterase_lipase"/>
    <property type="match status" value="1"/>
</dbReference>
<dbReference type="InterPro" id="IPR051044">
    <property type="entry name" value="MAG_DAG_Lipase"/>
</dbReference>
<dbReference type="InterPro" id="IPR029058">
    <property type="entry name" value="AB_hydrolase_fold"/>
</dbReference>
<evidence type="ECO:0000256" key="2">
    <source>
        <dbReference type="ARBA" id="ARBA00008645"/>
    </source>
</evidence>
<dbReference type="EMBL" id="JGYD01000011">
    <property type="protein sequence ID" value="KSV18431.1"/>
    <property type="molecule type" value="Genomic_DNA"/>
</dbReference>
<dbReference type="Proteomes" id="UP000053577">
    <property type="component" value="Unassembled WGS sequence"/>
</dbReference>
<evidence type="ECO:0000256" key="4">
    <source>
        <dbReference type="ARBA" id="ARBA00071261"/>
    </source>
</evidence>
<evidence type="ECO:0000313" key="10">
    <source>
        <dbReference type="EMBL" id="WRO06589.1"/>
    </source>
</evidence>
<evidence type="ECO:0000313" key="12">
    <source>
        <dbReference type="Proteomes" id="UP000218257"/>
    </source>
</evidence>
<organism evidence="9 11">
    <name type="scientific">Dehalococcoides mccartyi</name>
    <dbReference type="NCBI Taxonomy" id="61435"/>
    <lineage>
        <taxon>Bacteria</taxon>
        <taxon>Bacillati</taxon>
        <taxon>Chloroflexota</taxon>
        <taxon>Dehalococcoidia</taxon>
        <taxon>Dehalococcoidales</taxon>
        <taxon>Dehalococcoidaceae</taxon>
        <taxon>Dehalococcoides</taxon>
    </lineage>
</organism>
<dbReference type="PRINTS" id="PR00111">
    <property type="entry name" value="ABHYDROLASE"/>
</dbReference>
<evidence type="ECO:0000256" key="5">
    <source>
        <dbReference type="PIRSR" id="PIRSR017388-1"/>
    </source>
</evidence>
<dbReference type="PATRIC" id="fig|61435.5.peg.649"/>
<proteinExistence type="inferred from homology"/>
<evidence type="ECO:0000313" key="8">
    <source>
        <dbReference type="EMBL" id="BAZ96786.1"/>
    </source>
</evidence>
<feature type="site" description="Important for substrate specificity" evidence="6">
    <location>
        <position position="155"/>
    </location>
</feature>
<evidence type="ECO:0000256" key="3">
    <source>
        <dbReference type="ARBA" id="ARBA00013254"/>
    </source>
</evidence>
<name>A0A0V8M3T5_9CHLR</name>
<feature type="domain" description="Serine aminopeptidase S33" evidence="7">
    <location>
        <begin position="26"/>
        <end position="261"/>
    </location>
</feature>
<evidence type="ECO:0000256" key="6">
    <source>
        <dbReference type="PIRSR" id="PIRSR017388-3"/>
    </source>
</evidence>